<proteinExistence type="predicted"/>
<sequence length="30" mass="3629">MTAFLYYVEDNATNMEWMTCFRCVDSCRLD</sequence>
<dbReference type="AlphaFoldDB" id="A0A1I7WVU9"/>
<protein>
    <submittedName>
        <fullName evidence="2">4Fe-4S ferredoxin-type domain-containing protein</fullName>
    </submittedName>
</protein>
<dbReference type="WBParaSite" id="Hba_09296">
    <property type="protein sequence ID" value="Hba_09296"/>
    <property type="gene ID" value="Hba_09296"/>
</dbReference>
<evidence type="ECO:0000313" key="1">
    <source>
        <dbReference type="Proteomes" id="UP000095283"/>
    </source>
</evidence>
<dbReference type="Proteomes" id="UP000095283">
    <property type="component" value="Unplaced"/>
</dbReference>
<name>A0A1I7WVU9_HETBA</name>
<accession>A0A1I7WVU9</accession>
<keyword evidence="1" id="KW-1185">Reference proteome</keyword>
<evidence type="ECO:0000313" key="2">
    <source>
        <dbReference type="WBParaSite" id="Hba_09296"/>
    </source>
</evidence>
<organism evidence="1 2">
    <name type="scientific">Heterorhabditis bacteriophora</name>
    <name type="common">Entomopathogenic nematode worm</name>
    <dbReference type="NCBI Taxonomy" id="37862"/>
    <lineage>
        <taxon>Eukaryota</taxon>
        <taxon>Metazoa</taxon>
        <taxon>Ecdysozoa</taxon>
        <taxon>Nematoda</taxon>
        <taxon>Chromadorea</taxon>
        <taxon>Rhabditida</taxon>
        <taxon>Rhabditina</taxon>
        <taxon>Rhabditomorpha</taxon>
        <taxon>Strongyloidea</taxon>
        <taxon>Heterorhabditidae</taxon>
        <taxon>Heterorhabditis</taxon>
    </lineage>
</organism>
<reference evidence="2" key="1">
    <citation type="submission" date="2016-11" db="UniProtKB">
        <authorList>
            <consortium name="WormBaseParasite"/>
        </authorList>
    </citation>
    <scope>IDENTIFICATION</scope>
</reference>